<proteinExistence type="predicted"/>
<evidence type="ECO:0000256" key="2">
    <source>
        <dbReference type="ARBA" id="ARBA00023125"/>
    </source>
</evidence>
<dbReference type="Gene3D" id="1.10.10.60">
    <property type="entry name" value="Homeodomain-like"/>
    <property type="match status" value="1"/>
</dbReference>
<evidence type="ECO:0000313" key="6">
    <source>
        <dbReference type="EMBL" id="PFG28161.1"/>
    </source>
</evidence>
<dbReference type="InterPro" id="IPR001647">
    <property type="entry name" value="HTH_TetR"/>
</dbReference>
<dbReference type="InterPro" id="IPR009057">
    <property type="entry name" value="Homeodomain-like_sf"/>
</dbReference>
<keyword evidence="1" id="KW-0805">Transcription regulation</keyword>
<dbReference type="PROSITE" id="PS50977">
    <property type="entry name" value="HTH_TETR_2"/>
    <property type="match status" value="1"/>
</dbReference>
<keyword evidence="3" id="KW-0804">Transcription</keyword>
<dbReference type="OrthoDB" id="9796019at2"/>
<dbReference type="RefSeq" id="WP_048380091.1">
    <property type="nucleotide sequence ID" value="NZ_LDYE01000006.1"/>
</dbReference>
<dbReference type="SUPFAM" id="SSF46689">
    <property type="entry name" value="Homeodomain-like"/>
    <property type="match status" value="1"/>
</dbReference>
<dbReference type="InterPro" id="IPR036271">
    <property type="entry name" value="Tet_transcr_reg_TetR-rel_C_sf"/>
</dbReference>
<feature type="domain" description="HTH tetR-type" evidence="5">
    <location>
        <begin position="8"/>
        <end position="68"/>
    </location>
</feature>
<dbReference type="STRING" id="1724.GCA_001044175_01718"/>
<dbReference type="SUPFAM" id="SSF48498">
    <property type="entry name" value="Tetracyclin repressor-like, C-terminal domain"/>
    <property type="match status" value="1"/>
</dbReference>
<organism evidence="6 7">
    <name type="scientific">Corynebacterium renale</name>
    <dbReference type="NCBI Taxonomy" id="1724"/>
    <lineage>
        <taxon>Bacteria</taxon>
        <taxon>Bacillati</taxon>
        <taxon>Actinomycetota</taxon>
        <taxon>Actinomycetes</taxon>
        <taxon>Mycobacteriales</taxon>
        <taxon>Corynebacteriaceae</taxon>
        <taxon>Corynebacterium</taxon>
    </lineage>
</organism>
<dbReference type="AlphaFoldDB" id="A0A2A9DP54"/>
<dbReference type="Gene3D" id="1.10.357.10">
    <property type="entry name" value="Tetracycline Repressor, domain 2"/>
    <property type="match status" value="1"/>
</dbReference>
<protein>
    <submittedName>
        <fullName evidence="6">TetR family transcriptional regulator</fullName>
    </submittedName>
</protein>
<feature type="DNA-binding region" description="H-T-H motif" evidence="4">
    <location>
        <begin position="31"/>
        <end position="50"/>
    </location>
</feature>
<dbReference type="GO" id="GO:0003700">
    <property type="term" value="F:DNA-binding transcription factor activity"/>
    <property type="evidence" value="ECO:0007669"/>
    <property type="project" value="TreeGrafter"/>
</dbReference>
<evidence type="ECO:0000313" key="7">
    <source>
        <dbReference type="Proteomes" id="UP000221653"/>
    </source>
</evidence>
<gene>
    <name evidence="6" type="ORF">ATK06_1258</name>
</gene>
<evidence type="ECO:0000259" key="5">
    <source>
        <dbReference type="PROSITE" id="PS50977"/>
    </source>
</evidence>
<keyword evidence="7" id="KW-1185">Reference proteome</keyword>
<dbReference type="PANTHER" id="PTHR30055">
    <property type="entry name" value="HTH-TYPE TRANSCRIPTIONAL REGULATOR RUTR"/>
    <property type="match status" value="1"/>
</dbReference>
<dbReference type="GO" id="GO:0000976">
    <property type="term" value="F:transcription cis-regulatory region binding"/>
    <property type="evidence" value="ECO:0007669"/>
    <property type="project" value="TreeGrafter"/>
</dbReference>
<dbReference type="EMBL" id="PDJF01000001">
    <property type="protein sequence ID" value="PFG28161.1"/>
    <property type="molecule type" value="Genomic_DNA"/>
</dbReference>
<reference evidence="6 7" key="1">
    <citation type="submission" date="2017-10" db="EMBL/GenBank/DDBJ databases">
        <title>Sequencing the genomes of 1000 actinobacteria strains.</title>
        <authorList>
            <person name="Klenk H.-P."/>
        </authorList>
    </citation>
    <scope>NUCLEOTIDE SEQUENCE [LARGE SCALE GENOMIC DNA]</scope>
    <source>
        <strain evidence="6 7">DSM 20688</strain>
    </source>
</reference>
<name>A0A2A9DP54_9CORY</name>
<dbReference type="InterPro" id="IPR011075">
    <property type="entry name" value="TetR_C"/>
</dbReference>
<keyword evidence="2 4" id="KW-0238">DNA-binding</keyword>
<evidence type="ECO:0000256" key="4">
    <source>
        <dbReference type="PROSITE-ProRule" id="PRU00335"/>
    </source>
</evidence>
<dbReference type="Pfam" id="PF16859">
    <property type="entry name" value="TetR_C_11"/>
    <property type="match status" value="1"/>
</dbReference>
<sequence>MKQRRRGAELEQALMQAAWKELIESGYSNMTMDAVATRAHTSRAVLYRRWSDKDELVRATIDYFLQSNTLNPQDTGSLRGDLLDFYKLANSFADDSFTLLRLHLSGVDMEPEDSAIAAILPTTAFTIYRRCIERAIDRGEIPPGEDSRYRARAGISVLRDAMITHRGPVPENVLEDIIDDVTIPLIKQDHPH</sequence>
<dbReference type="Proteomes" id="UP000221653">
    <property type="component" value="Unassembled WGS sequence"/>
</dbReference>
<dbReference type="PANTHER" id="PTHR30055:SF148">
    <property type="entry name" value="TETR-FAMILY TRANSCRIPTIONAL REGULATOR"/>
    <property type="match status" value="1"/>
</dbReference>
<accession>A0A2A9DP54</accession>
<evidence type="ECO:0000256" key="1">
    <source>
        <dbReference type="ARBA" id="ARBA00023015"/>
    </source>
</evidence>
<evidence type="ECO:0000256" key="3">
    <source>
        <dbReference type="ARBA" id="ARBA00023163"/>
    </source>
</evidence>
<dbReference type="Pfam" id="PF00440">
    <property type="entry name" value="TetR_N"/>
    <property type="match status" value="1"/>
</dbReference>
<dbReference type="InterPro" id="IPR050109">
    <property type="entry name" value="HTH-type_TetR-like_transc_reg"/>
</dbReference>
<comment type="caution">
    <text evidence="6">The sequence shown here is derived from an EMBL/GenBank/DDBJ whole genome shotgun (WGS) entry which is preliminary data.</text>
</comment>